<sequence length="146" mass="15725">MNQTSITLVGNAVTDVTIGATPNGIEYSTFRLATTTRRFDRGIGQWIDGDTSYVRITCWRKLARHVAESISKGDPVIVAGALKVREWANEDRRGVSVEVDATSVGHDLARGVSVFTRAAKRDFAGDDSVLADETSPAPAFVEQAVA</sequence>
<dbReference type="NCBIfam" id="TIGR00621">
    <property type="entry name" value="ssb"/>
    <property type="match status" value="1"/>
</dbReference>
<dbReference type="InterPro" id="IPR012340">
    <property type="entry name" value="NA-bd_OB-fold"/>
</dbReference>
<protein>
    <submittedName>
        <fullName evidence="3">Unannotated protein</fullName>
    </submittedName>
</protein>
<proteinExistence type="inferred from homology"/>
<reference evidence="3" key="1">
    <citation type="submission" date="2020-05" db="EMBL/GenBank/DDBJ databases">
        <authorList>
            <person name="Chiriac C."/>
            <person name="Salcher M."/>
            <person name="Ghai R."/>
            <person name="Kavagutti S V."/>
        </authorList>
    </citation>
    <scope>NUCLEOTIDE SEQUENCE</scope>
</reference>
<name>A0A6J6VFX7_9ZZZZ</name>
<dbReference type="SUPFAM" id="SSF50249">
    <property type="entry name" value="Nucleic acid-binding proteins"/>
    <property type="match status" value="1"/>
</dbReference>
<organism evidence="3">
    <name type="scientific">freshwater metagenome</name>
    <dbReference type="NCBI Taxonomy" id="449393"/>
    <lineage>
        <taxon>unclassified sequences</taxon>
        <taxon>metagenomes</taxon>
        <taxon>ecological metagenomes</taxon>
    </lineage>
</organism>
<evidence type="ECO:0000256" key="1">
    <source>
        <dbReference type="ARBA" id="ARBA00023125"/>
    </source>
</evidence>
<gene>
    <name evidence="2" type="ORF">UFOPK1446_00765</name>
    <name evidence="3" type="ORF">UFOPK2938_00161</name>
</gene>
<dbReference type="HAMAP" id="MF_00984">
    <property type="entry name" value="SSB"/>
    <property type="match status" value="1"/>
</dbReference>
<keyword evidence="1" id="KW-0238">DNA-binding</keyword>
<dbReference type="Gene3D" id="2.40.50.140">
    <property type="entry name" value="Nucleic acid-binding proteins"/>
    <property type="match status" value="1"/>
</dbReference>
<dbReference type="InterPro" id="IPR000424">
    <property type="entry name" value="Primosome_PriB/ssb"/>
</dbReference>
<evidence type="ECO:0000313" key="3">
    <source>
        <dbReference type="EMBL" id="CAB4771060.1"/>
    </source>
</evidence>
<dbReference type="EMBL" id="CAEZSO010000146">
    <property type="protein sequence ID" value="CAB4546783.1"/>
    <property type="molecule type" value="Genomic_DNA"/>
</dbReference>
<dbReference type="PROSITE" id="PS50935">
    <property type="entry name" value="SSB"/>
    <property type="match status" value="1"/>
</dbReference>
<dbReference type="InterPro" id="IPR011344">
    <property type="entry name" value="ssDNA-bd"/>
</dbReference>
<dbReference type="GO" id="GO:0003697">
    <property type="term" value="F:single-stranded DNA binding"/>
    <property type="evidence" value="ECO:0007669"/>
    <property type="project" value="InterPro"/>
</dbReference>
<accession>A0A6J6VFX7</accession>
<dbReference type="GO" id="GO:0006260">
    <property type="term" value="P:DNA replication"/>
    <property type="evidence" value="ECO:0007669"/>
    <property type="project" value="InterPro"/>
</dbReference>
<dbReference type="Pfam" id="PF00436">
    <property type="entry name" value="SSB"/>
    <property type="match status" value="1"/>
</dbReference>
<dbReference type="AlphaFoldDB" id="A0A6J6VFX7"/>
<evidence type="ECO:0000313" key="2">
    <source>
        <dbReference type="EMBL" id="CAB4546783.1"/>
    </source>
</evidence>
<dbReference type="PIRSF" id="PIRSF002070">
    <property type="entry name" value="SSB"/>
    <property type="match status" value="1"/>
</dbReference>
<dbReference type="CDD" id="cd04496">
    <property type="entry name" value="SSB_OBF"/>
    <property type="match status" value="1"/>
</dbReference>
<dbReference type="EMBL" id="CAEZZX010000017">
    <property type="protein sequence ID" value="CAB4771060.1"/>
    <property type="molecule type" value="Genomic_DNA"/>
</dbReference>